<protein>
    <submittedName>
        <fullName evidence="1">Uncharacterized protein</fullName>
    </submittedName>
</protein>
<accession>A0A1W6JYQ0</accession>
<name>A0A1W6JYQ0_9CREN</name>
<organism evidence="1 2">
    <name type="scientific">Acidianus manzaensis</name>
    <dbReference type="NCBI Taxonomy" id="282676"/>
    <lineage>
        <taxon>Archaea</taxon>
        <taxon>Thermoproteota</taxon>
        <taxon>Thermoprotei</taxon>
        <taxon>Sulfolobales</taxon>
        <taxon>Sulfolobaceae</taxon>
        <taxon>Acidianus</taxon>
    </lineage>
</organism>
<dbReference type="EMBL" id="CP020477">
    <property type="protein sequence ID" value="ARM75340.1"/>
    <property type="molecule type" value="Genomic_DNA"/>
</dbReference>
<dbReference type="STRING" id="282676.B6F84_04360"/>
<dbReference type="OrthoDB" id="41842at2157"/>
<dbReference type="Proteomes" id="UP000193404">
    <property type="component" value="Chromosome"/>
</dbReference>
<gene>
    <name evidence="1" type="ORF">B6F84_04360</name>
</gene>
<reference evidence="1 2" key="1">
    <citation type="submission" date="2017-03" db="EMBL/GenBank/DDBJ databases">
        <title>Sulfur activation and transportation mechanism of thermophilic Archaea Acidianus manzaensis YN-25.</title>
        <authorList>
            <person name="Ma Y."/>
            <person name="Yang Y."/>
            <person name="Xia J."/>
        </authorList>
    </citation>
    <scope>NUCLEOTIDE SEQUENCE [LARGE SCALE GENOMIC DNA]</scope>
    <source>
        <strain evidence="1 2">YN-25</strain>
    </source>
</reference>
<dbReference type="RefSeq" id="WP_148691103.1">
    <property type="nucleotide sequence ID" value="NZ_CP020477.1"/>
</dbReference>
<evidence type="ECO:0000313" key="1">
    <source>
        <dbReference type="EMBL" id="ARM75340.1"/>
    </source>
</evidence>
<evidence type="ECO:0000313" key="2">
    <source>
        <dbReference type="Proteomes" id="UP000193404"/>
    </source>
</evidence>
<dbReference type="GeneID" id="41590126"/>
<dbReference type="KEGG" id="aman:B6F84_04360"/>
<sequence length="255" mass="30124">MSNFNLPNFQAKKIEFEQISQEYIKIWSDANKRLNKEGVKALIYGSIGLYYRLKDLSEAVKLIKDVRKEGPQDLNVIVREKDREKFKEILMSMNFVPYYHLEITMGHIASIFLFNEFTIKVYYMDVARFNHDVEINWNEDFSMDLTDLLLTKLQVHYSTDKDAADIAAILLKGDQINKEKIGRSVSTDWGFWKDAVDNLNKAREYVSRLERDNPKNDGIRKVVSESLKLYGYINNYPKSESWKPLSEDEKYWRDF</sequence>
<keyword evidence="2" id="KW-1185">Reference proteome</keyword>
<proteinExistence type="predicted"/>
<dbReference type="AlphaFoldDB" id="A0A1W6JYQ0"/>